<dbReference type="SUPFAM" id="SSF56003">
    <property type="entry name" value="Molybdenum cofactor-binding domain"/>
    <property type="match status" value="1"/>
</dbReference>
<organism evidence="5 6">
    <name type="scientific">Streptomyces asiaticus subsp. ignotus</name>
    <dbReference type="NCBI Taxonomy" id="3098222"/>
    <lineage>
        <taxon>Bacteria</taxon>
        <taxon>Bacillati</taxon>
        <taxon>Actinomycetota</taxon>
        <taxon>Actinomycetes</taxon>
        <taxon>Kitasatosporales</taxon>
        <taxon>Streptomycetaceae</taxon>
        <taxon>Streptomyces</taxon>
        <taxon>Streptomyces violaceusniger group</taxon>
    </lineage>
</organism>
<keyword evidence="2" id="KW-0560">Oxidoreductase</keyword>
<evidence type="ECO:0000313" key="6">
    <source>
        <dbReference type="Proteomes" id="UP001354709"/>
    </source>
</evidence>
<evidence type="ECO:0000256" key="3">
    <source>
        <dbReference type="SAM" id="MobiDB-lite"/>
    </source>
</evidence>
<evidence type="ECO:0000256" key="1">
    <source>
        <dbReference type="ARBA" id="ARBA00022505"/>
    </source>
</evidence>
<dbReference type="RefSeq" id="WP_330815094.1">
    <property type="nucleotide sequence ID" value="NZ_JAZBJO010000043.1"/>
</dbReference>
<dbReference type="SUPFAM" id="SSF54665">
    <property type="entry name" value="CO dehydrogenase molybdoprotein N-domain-like"/>
    <property type="match status" value="1"/>
</dbReference>
<dbReference type="InterPro" id="IPR016208">
    <property type="entry name" value="Ald_Oxase/xanthine_DH-like"/>
</dbReference>
<dbReference type="PANTHER" id="PTHR11908">
    <property type="entry name" value="XANTHINE DEHYDROGENASE"/>
    <property type="match status" value="1"/>
</dbReference>
<dbReference type="Pfam" id="PF02738">
    <property type="entry name" value="MoCoBD_1"/>
    <property type="match status" value="1"/>
</dbReference>
<evidence type="ECO:0000313" key="5">
    <source>
        <dbReference type="EMBL" id="MEE4598071.1"/>
    </source>
</evidence>
<comment type="caution">
    <text evidence="5">The sequence shown here is derived from an EMBL/GenBank/DDBJ whole genome shotgun (WGS) entry which is preliminary data.</text>
</comment>
<evidence type="ECO:0000259" key="4">
    <source>
        <dbReference type="SMART" id="SM01008"/>
    </source>
</evidence>
<dbReference type="PANTHER" id="PTHR11908:SF132">
    <property type="entry name" value="ALDEHYDE OXIDASE 1-RELATED"/>
    <property type="match status" value="1"/>
</dbReference>
<dbReference type="SMART" id="SM01008">
    <property type="entry name" value="Ald_Xan_dh_C"/>
    <property type="match status" value="1"/>
</dbReference>
<dbReference type="Pfam" id="PF20256">
    <property type="entry name" value="MoCoBD_2"/>
    <property type="match status" value="1"/>
</dbReference>
<dbReference type="Gene3D" id="3.30.365.10">
    <property type="entry name" value="Aldehyde oxidase/xanthine dehydrogenase, molybdopterin binding domain"/>
    <property type="match status" value="4"/>
</dbReference>
<dbReference type="InterPro" id="IPR008274">
    <property type="entry name" value="AldOxase/xan_DH_MoCoBD1"/>
</dbReference>
<dbReference type="Proteomes" id="UP001354709">
    <property type="component" value="Unassembled WGS sequence"/>
</dbReference>
<feature type="domain" description="Aldehyde oxidase/xanthine dehydrogenase a/b hammerhead" evidence="4">
    <location>
        <begin position="51"/>
        <end position="165"/>
    </location>
</feature>
<feature type="compositionally biased region" description="Low complexity" evidence="3">
    <location>
        <begin position="9"/>
        <end position="30"/>
    </location>
</feature>
<sequence>MRKSTTPKSADPAPGAAEAAASTDAFDATEPAQRPVMGQRVERKEDLRLLTGHGRYVSDLQLPRMRHVAFLRSPYGHAGIDGIDASRARRLPGVHAVFTGDMPAFKACPLRARSALPSYVETEQPVMAWEKVRFAGETLAAVVAEDRYRAEDGIERIDVRYAPLPATVTAWSEPEVPVHDAAPDNVLLQRTFDTGDVPQQIEAAHLVVERELITNRHAGNPMECRAGVALWDAADDKLTFWSGTQIPHLARNMIAELLGLPEGNVRVIAPDVGGGFGTKAVLYPEDVALCLIAREMRGFPVKWVEDRTEHLLAATHAREHRYLVKAGFAADGRLLALQADVTCNVGAYSVYPWTAGIEPLMAGGLLSGPYRVQHYLCTVRGVTTNTSPSGPYRGVARPASVFAMESLLDGAARELGISPLEIRRLNLIQPADIPYRMPSRLVDDSGYYGECLEKAIEAIDYDAFRAEQEHRRQTCGNPIGLGLACYNELTGLGRAAAAGPRMPFRTGHDACTVRINPDGRVTVLSGVTAQGQGLETTMAQVVADAVGVSYDAVEVRLGDTNESLWGFGAFSSRQAVIGGGAAHRSGTAVRDKALLLAAKLFEVPQEELWLADGQIRRAGKPEPLASLAEIARVAYLESNRLPDGIEPGLEATRFYDPIRGAFAAGAQAATLEIDRATGELRILQWVCVEDAGRVINPMIVDGQIAGSIAQGLGGTLYEHLIYDDAGNLSTGTLMDYLMPTTVEIPELTIGHVSHAADNPIGVRGVGEGGTLGPNACVAGAISDALGITITQLPITPGRVWEALR</sequence>
<feature type="region of interest" description="Disordered" evidence="3">
    <location>
        <begin position="1"/>
        <end position="40"/>
    </location>
</feature>
<dbReference type="InterPro" id="IPR046867">
    <property type="entry name" value="AldOxase/xan_DH_MoCoBD2"/>
</dbReference>
<dbReference type="InterPro" id="IPR037165">
    <property type="entry name" value="AldOxase/xan_DH_Mopterin-bd_sf"/>
</dbReference>
<dbReference type="Gene3D" id="3.90.1170.50">
    <property type="entry name" value="Aldehyde oxidase/xanthine dehydrogenase, a/b hammerhead"/>
    <property type="match status" value="1"/>
</dbReference>
<keyword evidence="6" id="KW-1185">Reference proteome</keyword>
<keyword evidence="1" id="KW-0500">Molybdenum</keyword>
<name>A0ABU7Q9K6_9ACTN</name>
<protein>
    <submittedName>
        <fullName evidence="5">Xanthine dehydrogenase family protein molybdopterin-binding subunit</fullName>
    </submittedName>
</protein>
<accession>A0ABU7Q9K6</accession>
<dbReference type="Pfam" id="PF01315">
    <property type="entry name" value="Ald_Xan_dh_C"/>
    <property type="match status" value="1"/>
</dbReference>
<proteinExistence type="predicted"/>
<gene>
    <name evidence="5" type="ORF">V2J94_40525</name>
</gene>
<dbReference type="InterPro" id="IPR000674">
    <property type="entry name" value="Ald_Oxase/Xan_DH_a/b"/>
</dbReference>
<dbReference type="EMBL" id="JAZBJO010000043">
    <property type="protein sequence ID" value="MEE4598071.1"/>
    <property type="molecule type" value="Genomic_DNA"/>
</dbReference>
<evidence type="ECO:0000256" key="2">
    <source>
        <dbReference type="ARBA" id="ARBA00023002"/>
    </source>
</evidence>
<dbReference type="InterPro" id="IPR036856">
    <property type="entry name" value="Ald_Oxase/Xan_DH_a/b_sf"/>
</dbReference>
<reference evidence="5 6" key="1">
    <citation type="submission" date="2023-11" db="EMBL/GenBank/DDBJ databases">
        <title>30 novel species of actinomycetes from the DSMZ collection.</title>
        <authorList>
            <person name="Nouioui I."/>
        </authorList>
    </citation>
    <scope>NUCLEOTIDE SEQUENCE [LARGE SCALE GENOMIC DNA]</scope>
    <source>
        <strain evidence="5 6">DSM 41524</strain>
    </source>
</reference>